<dbReference type="AlphaFoldDB" id="A0A4U6X372"/>
<dbReference type="GO" id="GO:0008237">
    <property type="term" value="F:metallopeptidase activity"/>
    <property type="evidence" value="ECO:0007669"/>
    <property type="project" value="InterPro"/>
</dbReference>
<proteinExistence type="predicted"/>
<dbReference type="Gene3D" id="3.40.390.10">
    <property type="entry name" value="Collagenase (Catalytic Domain)"/>
    <property type="match status" value="1"/>
</dbReference>
<dbReference type="EMBL" id="PJEX01000509">
    <property type="protein sequence ID" value="TKW49605.1"/>
    <property type="molecule type" value="Genomic_DNA"/>
</dbReference>
<organism evidence="2 3">
    <name type="scientific">Colletotrichum tanaceti</name>
    <dbReference type="NCBI Taxonomy" id="1306861"/>
    <lineage>
        <taxon>Eukaryota</taxon>
        <taxon>Fungi</taxon>
        <taxon>Dikarya</taxon>
        <taxon>Ascomycota</taxon>
        <taxon>Pezizomycotina</taxon>
        <taxon>Sordariomycetes</taxon>
        <taxon>Hypocreomycetidae</taxon>
        <taxon>Glomerellales</taxon>
        <taxon>Glomerellaceae</taxon>
        <taxon>Colletotrichum</taxon>
        <taxon>Colletotrichum destructivum species complex</taxon>
    </lineage>
</organism>
<gene>
    <name evidence="2" type="ORF">CTA1_5707</name>
</gene>
<feature type="chain" id="PRO_5020453538" evidence="1">
    <location>
        <begin position="21"/>
        <end position="241"/>
    </location>
</feature>
<keyword evidence="3" id="KW-1185">Reference proteome</keyword>
<name>A0A4U6X372_9PEZI</name>
<evidence type="ECO:0000256" key="1">
    <source>
        <dbReference type="SAM" id="SignalP"/>
    </source>
</evidence>
<sequence length="241" mass="26764">MLFQQRAILTLIAFSAWADASSLLPRSHALAKREQKLTRVVTISNGAYFCTESEVASINYHLGWMKKLAGTAYDFLLDDDSETTAAYIAWFGERNANPEKATSMRRNVYDAIWKLGVEATEPWDGDIYHNTLYAVAIGCLLLADSDMIENADNFMLFAFEVKANPDNAKKQVDMESTEPKYKIARRLLAENPAPPSYPGGASSSYGYPGQGYPGYGYPGQGYPGYGYPGTFGYPNWPPPWC</sequence>
<keyword evidence="1" id="KW-0732">Signal</keyword>
<reference evidence="2 3" key="1">
    <citation type="journal article" date="2019" name="PLoS ONE">
        <title>Comparative genome analysis indicates high evolutionary potential of pathogenicity genes in Colletotrichum tanaceti.</title>
        <authorList>
            <person name="Lelwala R.V."/>
            <person name="Korhonen P.K."/>
            <person name="Young N.D."/>
            <person name="Scott J.B."/>
            <person name="Ades P.A."/>
            <person name="Gasser R.B."/>
            <person name="Taylor P.W.J."/>
        </authorList>
    </citation>
    <scope>NUCLEOTIDE SEQUENCE [LARGE SCALE GENOMIC DNA]</scope>
    <source>
        <strain evidence="2">BRIP57314</strain>
    </source>
</reference>
<dbReference type="Proteomes" id="UP000310108">
    <property type="component" value="Unassembled WGS sequence"/>
</dbReference>
<feature type="signal peptide" evidence="1">
    <location>
        <begin position="1"/>
        <end position="20"/>
    </location>
</feature>
<evidence type="ECO:0000313" key="3">
    <source>
        <dbReference type="Proteomes" id="UP000310108"/>
    </source>
</evidence>
<dbReference type="OrthoDB" id="4811013at2759"/>
<comment type="caution">
    <text evidence="2">The sequence shown here is derived from an EMBL/GenBank/DDBJ whole genome shotgun (WGS) entry which is preliminary data.</text>
</comment>
<accession>A0A4U6X372</accession>
<dbReference type="InterPro" id="IPR024079">
    <property type="entry name" value="MetalloPept_cat_dom_sf"/>
</dbReference>
<evidence type="ECO:0000313" key="2">
    <source>
        <dbReference type="EMBL" id="TKW49605.1"/>
    </source>
</evidence>
<protein>
    <submittedName>
        <fullName evidence="2">Uncharacterized protein</fullName>
    </submittedName>
</protein>